<dbReference type="PANTHER" id="PTHR43401:SF5">
    <property type="entry name" value="ALCOHOL DEHYDROGENASE-RELATED"/>
    <property type="match status" value="1"/>
</dbReference>
<dbReference type="SUPFAM" id="SSF51735">
    <property type="entry name" value="NAD(P)-binding Rossmann-fold domains"/>
    <property type="match status" value="1"/>
</dbReference>
<keyword evidence="2" id="KW-0560">Oxidoreductase</keyword>
<gene>
    <name evidence="4" type="ORF">GCM10023147_17500</name>
</gene>
<dbReference type="InterPro" id="IPR036291">
    <property type="entry name" value="NAD(P)-bd_dom_sf"/>
</dbReference>
<evidence type="ECO:0000256" key="1">
    <source>
        <dbReference type="ARBA" id="ARBA00001947"/>
    </source>
</evidence>
<keyword evidence="5" id="KW-1185">Reference proteome</keyword>
<dbReference type="EMBL" id="BAABFR010000021">
    <property type="protein sequence ID" value="GAA4390034.1"/>
    <property type="molecule type" value="Genomic_DNA"/>
</dbReference>
<comment type="caution">
    <text evidence="4">The sequence shown here is derived from an EMBL/GenBank/DDBJ whole genome shotgun (WGS) entry which is preliminary data.</text>
</comment>
<dbReference type="InterPro" id="IPR011032">
    <property type="entry name" value="GroES-like_sf"/>
</dbReference>
<feature type="domain" description="Enoyl reductase (ER)" evidence="3">
    <location>
        <begin position="8"/>
        <end position="336"/>
    </location>
</feature>
<dbReference type="Proteomes" id="UP001500635">
    <property type="component" value="Unassembled WGS sequence"/>
</dbReference>
<name>A0ABP8JFF8_9ACTN</name>
<dbReference type="SMART" id="SM00829">
    <property type="entry name" value="PKS_ER"/>
    <property type="match status" value="1"/>
</dbReference>
<dbReference type="RefSeq" id="WP_344993873.1">
    <property type="nucleotide sequence ID" value="NZ_BAABFR010000021.1"/>
</dbReference>
<protein>
    <submittedName>
        <fullName evidence="4">Zinc-binding dehydrogenase</fullName>
    </submittedName>
</protein>
<proteinExistence type="predicted"/>
<dbReference type="InterPro" id="IPR050129">
    <property type="entry name" value="Zn_alcohol_dh"/>
</dbReference>
<dbReference type="SUPFAM" id="SSF50129">
    <property type="entry name" value="GroES-like"/>
    <property type="match status" value="1"/>
</dbReference>
<evidence type="ECO:0000259" key="3">
    <source>
        <dbReference type="SMART" id="SM00829"/>
    </source>
</evidence>
<organism evidence="4 5">
    <name type="scientific">Tsukamurella soli</name>
    <dbReference type="NCBI Taxonomy" id="644556"/>
    <lineage>
        <taxon>Bacteria</taxon>
        <taxon>Bacillati</taxon>
        <taxon>Actinomycetota</taxon>
        <taxon>Actinomycetes</taxon>
        <taxon>Mycobacteriales</taxon>
        <taxon>Tsukamurellaceae</taxon>
        <taxon>Tsukamurella</taxon>
    </lineage>
</organism>
<dbReference type="InterPro" id="IPR013154">
    <property type="entry name" value="ADH-like_N"/>
</dbReference>
<dbReference type="Gene3D" id="3.90.180.10">
    <property type="entry name" value="Medium-chain alcohol dehydrogenases, catalytic domain"/>
    <property type="match status" value="1"/>
</dbReference>
<dbReference type="Pfam" id="PF08240">
    <property type="entry name" value="ADH_N"/>
    <property type="match status" value="1"/>
</dbReference>
<evidence type="ECO:0000256" key="2">
    <source>
        <dbReference type="ARBA" id="ARBA00023002"/>
    </source>
</evidence>
<evidence type="ECO:0000313" key="5">
    <source>
        <dbReference type="Proteomes" id="UP001500635"/>
    </source>
</evidence>
<evidence type="ECO:0000313" key="4">
    <source>
        <dbReference type="EMBL" id="GAA4390034.1"/>
    </source>
</evidence>
<dbReference type="InterPro" id="IPR013149">
    <property type="entry name" value="ADH-like_C"/>
</dbReference>
<accession>A0ABP8JFF8</accession>
<comment type="cofactor">
    <cofactor evidence="1">
        <name>Zn(2+)</name>
        <dbReference type="ChEBI" id="CHEBI:29105"/>
    </cofactor>
</comment>
<dbReference type="PANTHER" id="PTHR43401">
    <property type="entry name" value="L-THREONINE 3-DEHYDROGENASE"/>
    <property type="match status" value="1"/>
</dbReference>
<dbReference type="InterPro" id="IPR020843">
    <property type="entry name" value="ER"/>
</dbReference>
<sequence>MMGLAFDGAKTVSLHDFPDPAPGPGEVVLRITASGMCGSDLHYYRAAPTSAPALIGGHEPAGMVEVLGDGLEPGLLSVGDRVMVHHYAGCGACSSCRTGWSQMCTTAASLVYGKNAHGAHAPYMTVSARSVLPLPDALSDLAGAAIGCGTGTAWGALERVGDVGGRDVVVVGQGPVGLSVTMLAAARGATVIAVDPVPSRLEQARRLGASEVIDPGATDAAEAVRELTEGGAAIAIDTSGASAATASAIDSLAPWGRLCVVGLGGRIELDVRKYLSRQITVMTSWSLSSVQQIACADFVARHAVPVDELFTDRWTLDEADRAYAEFDRQAAGKAAFVF</sequence>
<reference evidence="5" key="1">
    <citation type="journal article" date="2019" name="Int. J. Syst. Evol. Microbiol.">
        <title>The Global Catalogue of Microorganisms (GCM) 10K type strain sequencing project: providing services to taxonomists for standard genome sequencing and annotation.</title>
        <authorList>
            <consortium name="The Broad Institute Genomics Platform"/>
            <consortium name="The Broad Institute Genome Sequencing Center for Infectious Disease"/>
            <person name="Wu L."/>
            <person name="Ma J."/>
        </authorList>
    </citation>
    <scope>NUCLEOTIDE SEQUENCE [LARGE SCALE GENOMIC DNA]</scope>
    <source>
        <strain evidence="5">JCM 17688</strain>
    </source>
</reference>
<dbReference type="Pfam" id="PF00107">
    <property type="entry name" value="ADH_zinc_N"/>
    <property type="match status" value="1"/>
</dbReference>